<comment type="caution">
    <text evidence="1">The sequence shown here is derived from an EMBL/GenBank/DDBJ whole genome shotgun (WGS) entry which is preliminary data.</text>
</comment>
<evidence type="ECO:0000313" key="1">
    <source>
        <dbReference type="EMBL" id="KAI4305013.1"/>
    </source>
</evidence>
<proteinExistence type="predicted"/>
<protein>
    <submittedName>
        <fullName evidence="1">Uncharacterized protein</fullName>
    </submittedName>
</protein>
<dbReference type="Proteomes" id="UP000828941">
    <property type="component" value="Chromosome 12"/>
</dbReference>
<gene>
    <name evidence="1" type="ORF">L6164_028404</name>
</gene>
<accession>A0ACB9L604</accession>
<evidence type="ECO:0000313" key="2">
    <source>
        <dbReference type="Proteomes" id="UP000828941"/>
    </source>
</evidence>
<keyword evidence="2" id="KW-1185">Reference proteome</keyword>
<organism evidence="1 2">
    <name type="scientific">Bauhinia variegata</name>
    <name type="common">Purple orchid tree</name>
    <name type="synonym">Phanera variegata</name>
    <dbReference type="NCBI Taxonomy" id="167791"/>
    <lineage>
        <taxon>Eukaryota</taxon>
        <taxon>Viridiplantae</taxon>
        <taxon>Streptophyta</taxon>
        <taxon>Embryophyta</taxon>
        <taxon>Tracheophyta</taxon>
        <taxon>Spermatophyta</taxon>
        <taxon>Magnoliopsida</taxon>
        <taxon>eudicotyledons</taxon>
        <taxon>Gunneridae</taxon>
        <taxon>Pentapetalae</taxon>
        <taxon>rosids</taxon>
        <taxon>fabids</taxon>
        <taxon>Fabales</taxon>
        <taxon>Fabaceae</taxon>
        <taxon>Cercidoideae</taxon>
        <taxon>Cercideae</taxon>
        <taxon>Bauhiniinae</taxon>
        <taxon>Bauhinia</taxon>
    </lineage>
</organism>
<sequence length="341" mass="37738">MSFRSFLLIPLVVFLLKCAGSAEGRQSGIFLPTELHPDYPGCPAVDSSLYYYPVIGILTHPGDGASGRLSNATGVSYIAASYVKFAEAGGARVIPLIYNEPEETLLKKLELVNGVIFTGGWSKTGSYYETVQKIFKKALEKNDAGNHFPLYGITLGFELLAMIVSEDKNILEKFGSSTKASSLQFIDKANIEGSVFQSFPPDLLKKLTADCLVSQNHKYGLSPEKLQNNEKLAKFFEILTTSIDEEDQVYVSTARARDYPVTAFQWHPQKSAYEWASSSKIPHTEDAVRVTQLVANFLASEARKSTTRPDAQEVRDNLIYNYIPTYGGKAGKGYDQVYIFT</sequence>
<name>A0ACB9L604_BAUVA</name>
<reference evidence="1 2" key="1">
    <citation type="journal article" date="2022" name="DNA Res.">
        <title>Chromosomal-level genome assembly of the orchid tree Bauhinia variegata (Leguminosae; Cercidoideae) supports the allotetraploid origin hypothesis of Bauhinia.</title>
        <authorList>
            <person name="Zhong Y."/>
            <person name="Chen Y."/>
            <person name="Zheng D."/>
            <person name="Pang J."/>
            <person name="Liu Y."/>
            <person name="Luo S."/>
            <person name="Meng S."/>
            <person name="Qian L."/>
            <person name="Wei D."/>
            <person name="Dai S."/>
            <person name="Zhou R."/>
        </authorList>
    </citation>
    <scope>NUCLEOTIDE SEQUENCE [LARGE SCALE GENOMIC DNA]</scope>
    <source>
        <strain evidence="1">BV-YZ2020</strain>
    </source>
</reference>
<dbReference type="EMBL" id="CM039437">
    <property type="protein sequence ID" value="KAI4305013.1"/>
    <property type="molecule type" value="Genomic_DNA"/>
</dbReference>